<protein>
    <submittedName>
        <fullName evidence="2">Uncharacterized protein</fullName>
    </submittedName>
</protein>
<evidence type="ECO:0000313" key="2">
    <source>
        <dbReference type="EMBL" id="KER24892.1"/>
    </source>
</evidence>
<reference evidence="2 3" key="1">
    <citation type="submission" date="2013-11" db="EMBL/GenBank/DDBJ databases">
        <title>Opisthorchis viverrini - life in the bile duct.</title>
        <authorList>
            <person name="Young N.D."/>
            <person name="Nagarajan N."/>
            <person name="Lin S.J."/>
            <person name="Korhonen P.K."/>
            <person name="Jex A.R."/>
            <person name="Hall R.S."/>
            <person name="Safavi-Hemami H."/>
            <person name="Kaewkong W."/>
            <person name="Bertrand D."/>
            <person name="Gao S."/>
            <person name="Seet Q."/>
            <person name="Wongkham S."/>
            <person name="Teh B.T."/>
            <person name="Wongkham C."/>
            <person name="Intapan P.M."/>
            <person name="Maleewong W."/>
            <person name="Yang X."/>
            <person name="Hu M."/>
            <person name="Wang Z."/>
            <person name="Hofmann A."/>
            <person name="Sternberg P.W."/>
            <person name="Tan P."/>
            <person name="Wang J."/>
            <person name="Gasser R.B."/>
        </authorList>
    </citation>
    <scope>NUCLEOTIDE SEQUENCE [LARGE SCALE GENOMIC DNA]</scope>
</reference>
<feature type="signal peptide" evidence="1">
    <location>
        <begin position="1"/>
        <end position="18"/>
    </location>
</feature>
<dbReference type="EMBL" id="KL596794">
    <property type="protein sequence ID" value="KER24892.1"/>
    <property type="molecule type" value="Genomic_DNA"/>
</dbReference>
<evidence type="ECO:0000256" key="1">
    <source>
        <dbReference type="SAM" id="SignalP"/>
    </source>
</evidence>
<dbReference type="AlphaFoldDB" id="A0A074ZGU3"/>
<dbReference type="KEGG" id="ovi:T265_14324"/>
<sequence length="71" mass="8299">MNLYYVILFLVSPELRSCTEVLKVGNKWNIAKELEAIKSKLTATVYASLFFEEYTVIPNYQFYTMEFSLDA</sequence>
<organism evidence="2 3">
    <name type="scientific">Opisthorchis viverrini</name>
    <name type="common">Southeast Asian liver fluke</name>
    <dbReference type="NCBI Taxonomy" id="6198"/>
    <lineage>
        <taxon>Eukaryota</taxon>
        <taxon>Metazoa</taxon>
        <taxon>Spiralia</taxon>
        <taxon>Lophotrochozoa</taxon>
        <taxon>Platyhelminthes</taxon>
        <taxon>Trematoda</taxon>
        <taxon>Digenea</taxon>
        <taxon>Opisthorchiida</taxon>
        <taxon>Opisthorchiata</taxon>
        <taxon>Opisthorchiidae</taxon>
        <taxon>Opisthorchis</taxon>
    </lineage>
</organism>
<feature type="chain" id="PRO_5001704047" evidence="1">
    <location>
        <begin position="19"/>
        <end position="71"/>
    </location>
</feature>
<dbReference type="GeneID" id="20328490"/>
<dbReference type="RefSeq" id="XP_009171384.1">
    <property type="nucleotide sequence ID" value="XM_009173120.1"/>
</dbReference>
<evidence type="ECO:0000313" key="3">
    <source>
        <dbReference type="Proteomes" id="UP000054324"/>
    </source>
</evidence>
<name>A0A074ZGU3_OPIVI</name>
<feature type="non-terminal residue" evidence="2">
    <location>
        <position position="71"/>
    </location>
</feature>
<dbReference type="CTD" id="20328490"/>
<proteinExistence type="predicted"/>
<dbReference type="Proteomes" id="UP000054324">
    <property type="component" value="Unassembled WGS sequence"/>
</dbReference>
<gene>
    <name evidence="2" type="ORF">T265_14324</name>
</gene>
<dbReference type="OrthoDB" id="10302212at2759"/>
<accession>A0A074ZGU3</accession>
<keyword evidence="1" id="KW-0732">Signal</keyword>
<keyword evidence="3" id="KW-1185">Reference proteome</keyword>